<dbReference type="CDD" id="cd00683">
    <property type="entry name" value="Trans_IPPS_HH"/>
    <property type="match status" value="1"/>
</dbReference>
<dbReference type="SFLD" id="SFLDS00005">
    <property type="entry name" value="Isoprenoid_Synthase_Type_I"/>
    <property type="match status" value="1"/>
</dbReference>
<evidence type="ECO:0000256" key="1">
    <source>
        <dbReference type="ARBA" id="ARBA00004829"/>
    </source>
</evidence>
<keyword evidence="3" id="KW-0472">Membrane</keyword>
<proteinExistence type="predicted"/>
<dbReference type="PANTHER" id="PTHR31480">
    <property type="entry name" value="BIFUNCTIONAL LYCOPENE CYCLASE/PHYTOENE SYNTHASE"/>
    <property type="match status" value="1"/>
</dbReference>
<dbReference type="PROSITE" id="PS01045">
    <property type="entry name" value="SQUALEN_PHYTOEN_SYN_2"/>
    <property type="match status" value="1"/>
</dbReference>
<evidence type="ECO:0000313" key="5">
    <source>
        <dbReference type="Proteomes" id="UP001177160"/>
    </source>
</evidence>
<dbReference type="SUPFAM" id="SSF48576">
    <property type="entry name" value="Terpenoid synthases"/>
    <property type="match status" value="1"/>
</dbReference>
<keyword evidence="3" id="KW-1133">Transmembrane helix</keyword>
<dbReference type="Gene3D" id="1.10.600.10">
    <property type="entry name" value="Farnesyl Diphosphate Synthase"/>
    <property type="match status" value="1"/>
</dbReference>
<feature type="transmembrane region" description="Helical" evidence="3">
    <location>
        <begin position="12"/>
        <end position="31"/>
    </location>
</feature>
<keyword evidence="5" id="KW-1185">Reference proteome</keyword>
<dbReference type="RefSeq" id="WP_263607729.1">
    <property type="nucleotide sequence ID" value="NZ_JAOVQM010000001.1"/>
</dbReference>
<dbReference type="InterPro" id="IPR008949">
    <property type="entry name" value="Isoprenoid_synthase_dom_sf"/>
</dbReference>
<dbReference type="InterPro" id="IPR002060">
    <property type="entry name" value="Squ/phyt_synthse"/>
</dbReference>
<name>A0ABT2YBI3_9MOLU</name>
<comment type="caution">
    <text evidence="4">The sequence shown here is derived from an EMBL/GenBank/DDBJ whole genome shotgun (WGS) entry which is preliminary data.</text>
</comment>
<dbReference type="SFLD" id="SFLDG01018">
    <property type="entry name" value="Squalene/Phytoene_Synthase_Lik"/>
    <property type="match status" value="1"/>
</dbReference>
<evidence type="ECO:0000256" key="3">
    <source>
        <dbReference type="SAM" id="Phobius"/>
    </source>
</evidence>
<evidence type="ECO:0000256" key="2">
    <source>
        <dbReference type="ARBA" id="ARBA00022679"/>
    </source>
</evidence>
<dbReference type="InterPro" id="IPR044843">
    <property type="entry name" value="Trans_IPPS_bact-type"/>
</dbReference>
<dbReference type="InterPro" id="IPR033904">
    <property type="entry name" value="Trans_IPPS_HH"/>
</dbReference>
<evidence type="ECO:0000313" key="4">
    <source>
        <dbReference type="EMBL" id="MCV2231588.1"/>
    </source>
</evidence>
<comment type="pathway">
    <text evidence="1">Carotenoid biosynthesis.</text>
</comment>
<organism evidence="4 5">
    <name type="scientific">Paracholeplasma manati</name>
    <dbReference type="NCBI Taxonomy" id="591373"/>
    <lineage>
        <taxon>Bacteria</taxon>
        <taxon>Bacillati</taxon>
        <taxon>Mycoplasmatota</taxon>
        <taxon>Mollicutes</taxon>
        <taxon>Acholeplasmatales</taxon>
        <taxon>Acholeplasmataceae</taxon>
        <taxon>Paracholeplasma</taxon>
    </lineage>
</organism>
<protein>
    <submittedName>
        <fullName evidence="4">Phytoene/squalene synthase family protein</fullName>
    </submittedName>
</protein>
<keyword evidence="2" id="KW-0808">Transferase</keyword>
<keyword evidence="3" id="KW-0812">Transmembrane</keyword>
<sequence>MNNIIEFISTHLYLVWIYLSFTTILILIQITRPYRDDRRCKKIIQKNSLTFYKAFSKVGDKHKRKAIYAVYAFCRYADDLVDEYQDENKLNKLEKELTNYINKKRTPNFMWRALKRHTKDVYQEHHFKAFYDMIEGQRMDLHFVGYETLDDLLKYCYHVAGTVGLMLNPILAGTDEPKLYPFAVHLGHAMQITNILRDIGEDYQQGRIYLPRELMREANYSLNDLENGKINNGLVVLIEKLAKVAEKYFDEALKDIGMYPKDTAKPLGLSIVFYRAILDAIRDNGYDVFRKRAVVTEAKKEQIMKAFIKNMPKG</sequence>
<accession>A0ABT2YBI3</accession>
<reference evidence="4" key="1">
    <citation type="submission" date="2022-09" db="EMBL/GenBank/DDBJ databases">
        <title>Novel Mycoplasma species identified in domestic and wild animals.</title>
        <authorList>
            <person name="Volokhov D.V."/>
            <person name="Furtak V.A."/>
            <person name="Zagorodnyaya T.A."/>
        </authorList>
    </citation>
    <scope>NUCLEOTIDE SEQUENCE</scope>
    <source>
        <strain evidence="4">Oakley</strain>
    </source>
</reference>
<dbReference type="SFLD" id="SFLDG01212">
    <property type="entry name" value="Phytoene_synthase_like"/>
    <property type="match status" value="1"/>
</dbReference>
<dbReference type="InterPro" id="IPR019845">
    <property type="entry name" value="Squalene/phytoene_synthase_CS"/>
</dbReference>
<dbReference type="PROSITE" id="PS01044">
    <property type="entry name" value="SQUALEN_PHYTOEN_SYN_1"/>
    <property type="match status" value="1"/>
</dbReference>
<dbReference type="Pfam" id="PF00494">
    <property type="entry name" value="SQS_PSY"/>
    <property type="match status" value="1"/>
</dbReference>
<gene>
    <name evidence="4" type="ORF">N7548_01930</name>
</gene>
<dbReference type="Proteomes" id="UP001177160">
    <property type="component" value="Unassembled WGS sequence"/>
</dbReference>
<dbReference type="EMBL" id="JAOVQM010000001">
    <property type="protein sequence ID" value="MCV2231588.1"/>
    <property type="molecule type" value="Genomic_DNA"/>
</dbReference>